<comment type="caution">
    <text evidence="3">The sequence shown here is derived from an EMBL/GenBank/DDBJ whole genome shotgun (WGS) entry which is preliminary data.</text>
</comment>
<evidence type="ECO:0000256" key="1">
    <source>
        <dbReference type="SAM" id="Phobius"/>
    </source>
</evidence>
<keyword evidence="1" id="KW-0812">Transmembrane</keyword>
<proteinExistence type="predicted"/>
<organism evidence="3 4">
    <name type="scientific">Streptomyces synnematoformans</name>
    <dbReference type="NCBI Taxonomy" id="415721"/>
    <lineage>
        <taxon>Bacteria</taxon>
        <taxon>Bacillati</taxon>
        <taxon>Actinomycetota</taxon>
        <taxon>Actinomycetes</taxon>
        <taxon>Kitasatosporales</taxon>
        <taxon>Streptomycetaceae</taxon>
        <taxon>Streptomyces</taxon>
    </lineage>
</organism>
<evidence type="ECO:0000313" key="3">
    <source>
        <dbReference type="EMBL" id="GAA1503663.1"/>
    </source>
</evidence>
<name>A0ABP4KJ64_9ACTN</name>
<evidence type="ECO:0000313" key="4">
    <source>
        <dbReference type="Proteomes" id="UP001500443"/>
    </source>
</evidence>
<keyword evidence="1" id="KW-1133">Transmembrane helix</keyword>
<sequence>MVALEGLILLAGLYAAISPWVVHFTGNSNLAVNNLIVGITIGLLGLGLTLAPERTSGLAWLAVPLGLWLVISPWVVTTANTASNGVIWSNCFAGGVTAVLGLLAMGMTVRFGRRKEEK</sequence>
<dbReference type="EMBL" id="BAAAPF010000349">
    <property type="protein sequence ID" value="GAA1503663.1"/>
    <property type="molecule type" value="Genomic_DNA"/>
</dbReference>
<evidence type="ECO:0000259" key="2">
    <source>
        <dbReference type="Pfam" id="PF03779"/>
    </source>
</evidence>
<feature type="domain" description="SPW repeat-containing integral membrane" evidence="2">
    <location>
        <begin position="5"/>
        <end position="102"/>
    </location>
</feature>
<feature type="transmembrane region" description="Helical" evidence="1">
    <location>
        <begin position="31"/>
        <end position="51"/>
    </location>
</feature>
<feature type="transmembrane region" description="Helical" evidence="1">
    <location>
        <begin position="87"/>
        <end position="109"/>
    </location>
</feature>
<dbReference type="Pfam" id="PF03779">
    <property type="entry name" value="SPW"/>
    <property type="match status" value="1"/>
</dbReference>
<accession>A0ABP4KJ64</accession>
<dbReference type="InterPro" id="IPR005530">
    <property type="entry name" value="SPW"/>
</dbReference>
<dbReference type="Proteomes" id="UP001500443">
    <property type="component" value="Unassembled WGS sequence"/>
</dbReference>
<protein>
    <recommendedName>
        <fullName evidence="2">SPW repeat-containing integral membrane domain-containing protein</fullName>
    </recommendedName>
</protein>
<keyword evidence="4" id="KW-1185">Reference proteome</keyword>
<keyword evidence="1" id="KW-0472">Membrane</keyword>
<gene>
    <name evidence="3" type="ORF">GCM10009802_60430</name>
</gene>
<reference evidence="4" key="1">
    <citation type="journal article" date="2019" name="Int. J. Syst. Evol. Microbiol.">
        <title>The Global Catalogue of Microorganisms (GCM) 10K type strain sequencing project: providing services to taxonomists for standard genome sequencing and annotation.</title>
        <authorList>
            <consortium name="The Broad Institute Genomics Platform"/>
            <consortium name="The Broad Institute Genome Sequencing Center for Infectious Disease"/>
            <person name="Wu L."/>
            <person name="Ma J."/>
        </authorList>
    </citation>
    <scope>NUCLEOTIDE SEQUENCE [LARGE SCALE GENOMIC DNA]</scope>
    <source>
        <strain evidence="4">JCM 15481</strain>
    </source>
</reference>
<feature type="transmembrane region" description="Helical" evidence="1">
    <location>
        <begin position="58"/>
        <end position="75"/>
    </location>
</feature>